<dbReference type="InterPro" id="IPR045266">
    <property type="entry name" value="DOH_DOMON"/>
</dbReference>
<feature type="chain" id="PRO_5032319584" description="DOMON domain-containing protein" evidence="6">
    <location>
        <begin position="30"/>
        <end position="656"/>
    </location>
</feature>
<keyword evidence="9" id="KW-1185">Reference proteome</keyword>
<protein>
    <recommendedName>
        <fullName evidence="7">DOMON domain-containing protein</fullName>
    </recommendedName>
</protein>
<dbReference type="Pfam" id="PF03712">
    <property type="entry name" value="Cu2_monoox_C"/>
    <property type="match status" value="1"/>
</dbReference>
<dbReference type="OrthoDB" id="2013249at2759"/>
<dbReference type="PROSITE" id="PS50836">
    <property type="entry name" value="DOMON"/>
    <property type="match status" value="1"/>
</dbReference>
<dbReference type="GO" id="GO:0004500">
    <property type="term" value="F:dopamine beta-monooxygenase activity"/>
    <property type="evidence" value="ECO:0007669"/>
    <property type="project" value="InterPro"/>
</dbReference>
<feature type="domain" description="DOMON" evidence="7">
    <location>
        <begin position="49"/>
        <end position="171"/>
    </location>
</feature>
<evidence type="ECO:0000256" key="6">
    <source>
        <dbReference type="SAM" id="SignalP"/>
    </source>
</evidence>
<dbReference type="InterPro" id="IPR024548">
    <property type="entry name" value="Cu2_monoox_C"/>
</dbReference>
<keyword evidence="2" id="KW-1015">Disulfide bond</keyword>
<evidence type="ECO:0000256" key="4">
    <source>
        <dbReference type="SAM" id="MobiDB-lite"/>
    </source>
</evidence>
<comment type="similarity">
    <text evidence="1">Belongs to the copper type II ascorbate-dependent monooxygenase family.</text>
</comment>
<accession>A0A835T636</accession>
<dbReference type="InterPro" id="IPR000945">
    <property type="entry name" value="DBH-like"/>
</dbReference>
<dbReference type="InterPro" id="IPR036939">
    <property type="entry name" value="Cu2_ascorb_mOase_N_sf"/>
</dbReference>
<feature type="region of interest" description="Disordered" evidence="4">
    <location>
        <begin position="214"/>
        <end position="243"/>
    </location>
</feature>
<evidence type="ECO:0000256" key="5">
    <source>
        <dbReference type="SAM" id="Phobius"/>
    </source>
</evidence>
<evidence type="ECO:0000256" key="1">
    <source>
        <dbReference type="ARBA" id="ARBA00010676"/>
    </source>
</evidence>
<dbReference type="Pfam" id="PF03351">
    <property type="entry name" value="DOMON"/>
    <property type="match status" value="1"/>
</dbReference>
<dbReference type="Gene3D" id="2.60.120.230">
    <property type="match status" value="1"/>
</dbReference>
<keyword evidence="3" id="KW-0325">Glycoprotein</keyword>
<keyword evidence="5" id="KW-1133">Transmembrane helix</keyword>
<keyword evidence="6" id="KW-0732">Signal</keyword>
<keyword evidence="5" id="KW-0472">Membrane</keyword>
<dbReference type="InterPro" id="IPR000323">
    <property type="entry name" value="Cu2_ascorb_mOase_N"/>
</dbReference>
<feature type="transmembrane region" description="Helical" evidence="5">
    <location>
        <begin position="606"/>
        <end position="626"/>
    </location>
</feature>
<dbReference type="CDD" id="cd09631">
    <property type="entry name" value="DOMON_DOH"/>
    <property type="match status" value="1"/>
</dbReference>
<dbReference type="SMART" id="SM00664">
    <property type="entry name" value="DoH"/>
    <property type="match status" value="1"/>
</dbReference>
<evidence type="ECO:0000313" key="9">
    <source>
        <dbReference type="Proteomes" id="UP000650467"/>
    </source>
</evidence>
<dbReference type="GO" id="GO:0005507">
    <property type="term" value="F:copper ion binding"/>
    <property type="evidence" value="ECO:0007669"/>
    <property type="project" value="InterPro"/>
</dbReference>
<dbReference type="SUPFAM" id="SSF49742">
    <property type="entry name" value="PHM/PNGase F"/>
    <property type="match status" value="2"/>
</dbReference>
<dbReference type="InterPro" id="IPR014784">
    <property type="entry name" value="Cu2_ascorb_mOase-like_C"/>
</dbReference>
<dbReference type="InterPro" id="IPR008977">
    <property type="entry name" value="PHM/PNGase_F_dom_sf"/>
</dbReference>
<name>A0A835T636_CHLIN</name>
<dbReference type="Proteomes" id="UP000650467">
    <property type="component" value="Unassembled WGS sequence"/>
</dbReference>
<sequence>MARPLRVGLQGSIALTAILLLALASGTNAAQCYKYLAQQDYPFCLQLDSNLVLHFRTVFDDGVEYLELAPDGDGYMSWVAIGISDVGMNGVDMNVIIRATEGYNWLAADYFTANYSMPMLDMEQNAVLVASPDFDKDNHTLAIWRRPLDSCDAEDVPIFRDVERTIIWAYNYRSIWDTDKFYLANYTRGVMTGVRLAPSGTLSSNVSSAAGGAVSVSSLHPPPSPHGRWNVSGPPAAAPPPPAPAALSRNLTLAMPAFAVPQLNSSVACVNLALPNDTAYHVVAYQGFNTTSYVHHIVGYVCAAGVVPPSLNTPYMCGAGQAALPVGCETVNYVWTPGTGGFTAPPAAGFAMGAGSATFAVLQVHYLNVFAVGKVDASGLTLTYTTTLRNNSLGVLTLGNTDLRIPAASDFYTALPNICPAACTAKRVRAPVTLVSNFYMMNGLGVSALTRHVRNGSAIQPVGRINYWDYGYNLYQTVFPDSRTLLANDTLISLCSYNSSSRPRAMTFYGLRPQDELCFNYLTFYPVTAMPDLDYCVADTRKNITTCATRTQLARMAAAGANDTVQLQNGTKMAVGILNITAFKSSQCLLHDAVDVTAKRKPNTKAAVASVIVVPLVLLTAGFILWTKYSKQEEMEALLAKARAEGLDAALADIPE</sequence>
<dbReference type="Gene3D" id="2.60.120.310">
    <property type="entry name" value="Copper type II, ascorbate-dependent monooxygenase, N-terminal domain"/>
    <property type="match status" value="1"/>
</dbReference>
<organism evidence="8 9">
    <name type="scientific">Chlamydomonas incerta</name>
    <dbReference type="NCBI Taxonomy" id="51695"/>
    <lineage>
        <taxon>Eukaryota</taxon>
        <taxon>Viridiplantae</taxon>
        <taxon>Chlorophyta</taxon>
        <taxon>core chlorophytes</taxon>
        <taxon>Chlorophyceae</taxon>
        <taxon>CS clade</taxon>
        <taxon>Chlamydomonadales</taxon>
        <taxon>Chlamydomonadaceae</taxon>
        <taxon>Chlamydomonas</taxon>
    </lineage>
</organism>
<reference evidence="8" key="1">
    <citation type="journal article" date="2020" name="bioRxiv">
        <title>Comparative genomics of Chlamydomonas.</title>
        <authorList>
            <person name="Craig R.J."/>
            <person name="Hasan A.R."/>
            <person name="Ness R.W."/>
            <person name="Keightley P.D."/>
        </authorList>
    </citation>
    <scope>NUCLEOTIDE SEQUENCE</scope>
    <source>
        <strain evidence="8">SAG 7.73</strain>
    </source>
</reference>
<evidence type="ECO:0000256" key="3">
    <source>
        <dbReference type="ARBA" id="ARBA00023180"/>
    </source>
</evidence>
<feature type="signal peptide" evidence="6">
    <location>
        <begin position="1"/>
        <end position="29"/>
    </location>
</feature>
<gene>
    <name evidence="8" type="ORF">HXX76_004863</name>
</gene>
<dbReference type="InterPro" id="IPR005018">
    <property type="entry name" value="DOMON_domain"/>
</dbReference>
<dbReference type="Pfam" id="PF01082">
    <property type="entry name" value="Cu2_monooxygen"/>
    <property type="match status" value="1"/>
</dbReference>
<dbReference type="PANTHER" id="PTHR10157:SF23">
    <property type="entry name" value="MOXD1 HOMOLOG 1"/>
    <property type="match status" value="1"/>
</dbReference>
<keyword evidence="5" id="KW-0812">Transmembrane</keyword>
<proteinExistence type="inferred from homology"/>
<comment type="caution">
    <text evidence="8">The sequence shown here is derived from an EMBL/GenBank/DDBJ whole genome shotgun (WGS) entry which is preliminary data.</text>
</comment>
<evidence type="ECO:0000256" key="2">
    <source>
        <dbReference type="ARBA" id="ARBA00023157"/>
    </source>
</evidence>
<dbReference type="AlphaFoldDB" id="A0A835T636"/>
<dbReference type="PANTHER" id="PTHR10157">
    <property type="entry name" value="DOPAMINE BETA HYDROXYLASE RELATED"/>
    <property type="match status" value="1"/>
</dbReference>
<evidence type="ECO:0000313" key="8">
    <source>
        <dbReference type="EMBL" id="KAG2439509.1"/>
    </source>
</evidence>
<evidence type="ECO:0000259" key="7">
    <source>
        <dbReference type="PROSITE" id="PS50836"/>
    </source>
</evidence>
<dbReference type="EMBL" id="JAEHOC010000008">
    <property type="protein sequence ID" value="KAG2439509.1"/>
    <property type="molecule type" value="Genomic_DNA"/>
</dbReference>